<evidence type="ECO:0000259" key="6">
    <source>
        <dbReference type="PROSITE" id="PS50110"/>
    </source>
</evidence>
<evidence type="ECO:0000256" key="4">
    <source>
        <dbReference type="ARBA" id="ARBA00023163"/>
    </source>
</evidence>
<sequence>MSLNPSRIPAMAAIKEPISLLLIDDDERWLWVTEQLLSEQHDLFVIETATGFHSGQRKIEAIDPDCVVCDYQLGDGTGLQLLTWVRERDRTQPFVLITGRGSEDVASDAISKGVTEYLSKSENNNCELLARYVLNAVTQHRTEHALQQEQRTNNQILELVTATTDHEAILQQLCQLLVDEYDYRCVWIGRFGSEVHIHPQAAAGDTRYLDLLLDTTGTPRVDDDPVLLALSYGEQTAVSDIHSATNAINSSIAEGADGSIDRSWTSLATQCGISSAVGVPIERDGVCIGVLGVYSEETAGVSDAQKQLLVAQANIVGYLSRVSGWKQSLLSNEMVRVDITIKDDRVPLLAAAASLPNTPRLEVQSVNIRENGRRIYLVTTSDPVDWSQLSQTAVELIAVSTQPPVTATIATETLIPEEVAVDNGATFDRSVIENNSMVLSIRIPNGEKLSPIVDALRSKFGSVSVSRKWRDNIMSIAATGQNPIETLTDRQREVLQHAYYGGYFNFPRGISATEIAEQLGVSQPTVSQHLQAAEKKVFSSLFAERYE</sequence>
<dbReference type="Gene3D" id="1.10.10.10">
    <property type="entry name" value="Winged helix-like DNA-binding domain superfamily/Winged helix DNA-binding domain"/>
    <property type="match status" value="1"/>
</dbReference>
<dbReference type="CDD" id="cd06171">
    <property type="entry name" value="Sigma70_r4"/>
    <property type="match status" value="1"/>
</dbReference>
<dbReference type="PANTHER" id="PTHR34236:SF1">
    <property type="entry name" value="DIMETHYL SULFOXIDE REDUCTASE TRANSCRIPTIONAL ACTIVATOR"/>
    <property type="match status" value="1"/>
</dbReference>
<keyword evidence="3" id="KW-0805">Transcription regulation</keyword>
<dbReference type="InterPro" id="IPR000792">
    <property type="entry name" value="Tscrpt_reg_LuxR_C"/>
</dbReference>
<dbReference type="Pfam" id="PF04967">
    <property type="entry name" value="HTH_10"/>
    <property type="match status" value="1"/>
</dbReference>
<dbReference type="InterPro" id="IPR013324">
    <property type="entry name" value="RNA_pol_sigma_r3/r4-like"/>
</dbReference>
<keyword evidence="4" id="KW-0804">Transcription</keyword>
<dbReference type="InterPro" id="IPR036388">
    <property type="entry name" value="WH-like_DNA-bd_sf"/>
</dbReference>
<dbReference type="Pfam" id="PF01590">
    <property type="entry name" value="GAF"/>
    <property type="match status" value="1"/>
</dbReference>
<accession>A0AAE3K8L4</accession>
<dbReference type="SUPFAM" id="SSF52172">
    <property type="entry name" value="CheY-like"/>
    <property type="match status" value="1"/>
</dbReference>
<dbReference type="InterPro" id="IPR029016">
    <property type="entry name" value="GAF-like_dom_sf"/>
</dbReference>
<protein>
    <submittedName>
        <fullName evidence="7">Helix-turn-helix domain-containing protein</fullName>
    </submittedName>
</protein>
<dbReference type="Gene3D" id="3.40.50.2300">
    <property type="match status" value="1"/>
</dbReference>
<dbReference type="Proteomes" id="UP001203207">
    <property type="component" value="Unassembled WGS sequence"/>
</dbReference>
<evidence type="ECO:0000256" key="3">
    <source>
        <dbReference type="ARBA" id="ARBA00023015"/>
    </source>
</evidence>
<dbReference type="PANTHER" id="PTHR34236">
    <property type="entry name" value="DIMETHYL SULFOXIDE REDUCTASE TRANSCRIPTIONAL ACTIVATOR"/>
    <property type="match status" value="1"/>
</dbReference>
<dbReference type="SUPFAM" id="SSF55781">
    <property type="entry name" value="GAF domain-like"/>
    <property type="match status" value="1"/>
</dbReference>
<dbReference type="GO" id="GO:0000160">
    <property type="term" value="P:phosphorelay signal transduction system"/>
    <property type="evidence" value="ECO:0007669"/>
    <property type="project" value="InterPro"/>
</dbReference>
<dbReference type="InterPro" id="IPR003018">
    <property type="entry name" value="GAF"/>
</dbReference>
<evidence type="ECO:0000313" key="8">
    <source>
        <dbReference type="Proteomes" id="UP001203207"/>
    </source>
</evidence>
<dbReference type="CDD" id="cd00156">
    <property type="entry name" value="REC"/>
    <property type="match status" value="1"/>
</dbReference>
<dbReference type="Pfam" id="PF00072">
    <property type="entry name" value="Response_reg"/>
    <property type="match status" value="1"/>
</dbReference>
<proteinExistence type="predicted"/>
<evidence type="ECO:0000256" key="2">
    <source>
        <dbReference type="ARBA" id="ARBA00022777"/>
    </source>
</evidence>
<name>A0AAE3K8L4_9EURY</name>
<dbReference type="InterPro" id="IPR007050">
    <property type="entry name" value="HTH_bacterioopsin"/>
</dbReference>
<evidence type="ECO:0000256" key="1">
    <source>
        <dbReference type="ARBA" id="ARBA00022679"/>
    </source>
</evidence>
<gene>
    <name evidence="7" type="ORF">AArcSt2_10830</name>
</gene>
<feature type="modified residue" description="4-aspartylphosphate" evidence="5">
    <location>
        <position position="70"/>
    </location>
</feature>
<comment type="caution">
    <text evidence="7">The sequence shown here is derived from an EMBL/GenBank/DDBJ whole genome shotgun (WGS) entry which is preliminary data.</text>
</comment>
<organism evidence="7 8">
    <name type="scientific">Natronocalculus amylovorans</name>
    <dbReference type="NCBI Taxonomy" id="2917812"/>
    <lineage>
        <taxon>Archaea</taxon>
        <taxon>Methanobacteriati</taxon>
        <taxon>Methanobacteriota</taxon>
        <taxon>Stenosarchaea group</taxon>
        <taxon>Halobacteria</taxon>
        <taxon>Halobacteriales</taxon>
        <taxon>Haloferacaceae</taxon>
        <taxon>Natronocalculus</taxon>
    </lineage>
</organism>
<dbReference type="InterPro" id="IPR011006">
    <property type="entry name" value="CheY-like_superfamily"/>
</dbReference>
<dbReference type="RefSeq" id="WP_250584544.1">
    <property type="nucleotide sequence ID" value="NZ_JAKRVX010000004.1"/>
</dbReference>
<dbReference type="InterPro" id="IPR031803">
    <property type="entry name" value="BAT_GAF/HTH-assoc"/>
</dbReference>
<dbReference type="EMBL" id="JAKRVX010000004">
    <property type="protein sequence ID" value="MCL9817437.1"/>
    <property type="molecule type" value="Genomic_DNA"/>
</dbReference>
<dbReference type="InterPro" id="IPR001789">
    <property type="entry name" value="Sig_transdc_resp-reg_receiver"/>
</dbReference>
<keyword evidence="1" id="KW-0808">Transferase</keyword>
<dbReference type="Gene3D" id="3.30.450.40">
    <property type="match status" value="1"/>
</dbReference>
<reference evidence="7" key="2">
    <citation type="submission" date="2022-02" db="EMBL/GenBank/DDBJ databases">
        <authorList>
            <person name="Elcheninov A.G."/>
            <person name="Sorokin D.Y."/>
            <person name="Kublanov I.V."/>
        </authorList>
    </citation>
    <scope>NUCLEOTIDE SEQUENCE</scope>
    <source>
        <strain evidence="7">AArc-St2</strain>
    </source>
</reference>
<keyword evidence="2" id="KW-0418">Kinase</keyword>
<keyword evidence="8" id="KW-1185">Reference proteome</keyword>
<evidence type="ECO:0000256" key="5">
    <source>
        <dbReference type="PROSITE-ProRule" id="PRU00169"/>
    </source>
</evidence>
<reference evidence="7" key="1">
    <citation type="journal article" date="2022" name="Syst. Appl. Microbiol.">
        <title>Natronocalculus amylovorans gen. nov., sp. nov., and Natranaeroarchaeum aerophilus sp. nov., dominant culturable amylolytic natronoarchaea from hypersaline soda lakes in southwestern Siberia.</title>
        <authorList>
            <person name="Sorokin D.Y."/>
            <person name="Elcheninov A.G."/>
            <person name="Khizhniak T.V."/>
            <person name="Koenen M."/>
            <person name="Bale N.J."/>
            <person name="Damste J.S.S."/>
            <person name="Kublanov I.V."/>
        </authorList>
    </citation>
    <scope>NUCLEOTIDE SEQUENCE</scope>
    <source>
        <strain evidence="7">AArc-St2</strain>
    </source>
</reference>
<dbReference type="GO" id="GO:0016301">
    <property type="term" value="F:kinase activity"/>
    <property type="evidence" value="ECO:0007669"/>
    <property type="project" value="UniProtKB-KW"/>
</dbReference>
<dbReference type="AlphaFoldDB" id="A0AAE3K8L4"/>
<keyword evidence="5" id="KW-0597">Phosphoprotein</keyword>
<dbReference type="PROSITE" id="PS50110">
    <property type="entry name" value="RESPONSE_REGULATORY"/>
    <property type="match status" value="1"/>
</dbReference>
<dbReference type="SMART" id="SM00448">
    <property type="entry name" value="REC"/>
    <property type="match status" value="1"/>
</dbReference>
<evidence type="ECO:0000313" key="7">
    <source>
        <dbReference type="EMBL" id="MCL9817437.1"/>
    </source>
</evidence>
<dbReference type="SUPFAM" id="SSF88659">
    <property type="entry name" value="Sigma3 and sigma4 domains of RNA polymerase sigma factors"/>
    <property type="match status" value="1"/>
</dbReference>
<dbReference type="Pfam" id="PF15915">
    <property type="entry name" value="BAT"/>
    <property type="match status" value="1"/>
</dbReference>
<feature type="domain" description="Response regulatory" evidence="6">
    <location>
        <begin position="19"/>
        <end position="135"/>
    </location>
</feature>
<dbReference type="PROSITE" id="PS00622">
    <property type="entry name" value="HTH_LUXR_1"/>
    <property type="match status" value="1"/>
</dbReference>
<dbReference type="GO" id="GO:0006355">
    <property type="term" value="P:regulation of DNA-templated transcription"/>
    <property type="evidence" value="ECO:0007669"/>
    <property type="project" value="InterPro"/>
</dbReference>